<accession>A0A6J5MX91</accession>
<organism evidence="1">
    <name type="scientific">uncultured Caudovirales phage</name>
    <dbReference type="NCBI Taxonomy" id="2100421"/>
    <lineage>
        <taxon>Viruses</taxon>
        <taxon>Duplodnaviria</taxon>
        <taxon>Heunggongvirae</taxon>
        <taxon>Uroviricota</taxon>
        <taxon>Caudoviricetes</taxon>
        <taxon>Peduoviridae</taxon>
        <taxon>Maltschvirus</taxon>
        <taxon>Maltschvirus maltsch</taxon>
    </lineage>
</organism>
<name>A0A6J5MX91_9CAUD</name>
<reference evidence="1" key="1">
    <citation type="submission" date="2020-04" db="EMBL/GenBank/DDBJ databases">
        <authorList>
            <person name="Chiriac C."/>
            <person name="Salcher M."/>
            <person name="Ghai R."/>
            <person name="Kavagutti S V."/>
        </authorList>
    </citation>
    <scope>NUCLEOTIDE SEQUENCE</scope>
</reference>
<proteinExistence type="predicted"/>
<dbReference type="EMBL" id="LR796567">
    <property type="protein sequence ID" value="CAB4151554.1"/>
    <property type="molecule type" value="Genomic_DNA"/>
</dbReference>
<sequence>MSRTIPAAILTALGQPAVYPFYAVEMLFDSGAVRLWTGYADRTIDGQTYIGAGTLLSISGLEEVNDLSAKSATIALDGISSSVVSLSLDEQYQRRSCRILWGVTDVSDFVEVFAGYMNTMQIEDSGETSNITLTVESKLIELNRPRARRYTHESQQSRYPGDTFFSFVADIQDKDIPWGRKTA</sequence>
<protein>
    <submittedName>
        <fullName evidence="1">Uncharacterized protein</fullName>
    </submittedName>
</protein>
<gene>
    <name evidence="1" type="ORF">UFOVP589_24</name>
</gene>
<evidence type="ECO:0000313" key="1">
    <source>
        <dbReference type="EMBL" id="CAB4151554.1"/>
    </source>
</evidence>